<name>X1TIV5_9ZZZZ</name>
<proteinExistence type="predicted"/>
<evidence type="ECO:0000313" key="1">
    <source>
        <dbReference type="EMBL" id="GAI79949.1"/>
    </source>
</evidence>
<dbReference type="AlphaFoldDB" id="X1TIV5"/>
<sequence length="114" mass="13692">MSNMETKEKDYYPIIQRTFVELFESKGLRAYFEITADKKFSNKLKSKISDYRHIIFYFLKDVAPDITGYIEKDGFTDFVIIEIKNEQIKLDHVYQARKYADLFEAKFAFLVYKK</sequence>
<evidence type="ECO:0008006" key="2">
    <source>
        <dbReference type="Google" id="ProtNLM"/>
    </source>
</evidence>
<gene>
    <name evidence="1" type="ORF">S12H4_18915</name>
</gene>
<accession>X1TIV5</accession>
<reference evidence="1" key="1">
    <citation type="journal article" date="2014" name="Front. Microbiol.">
        <title>High frequency of phylogenetically diverse reductive dehalogenase-homologous genes in deep subseafloor sedimentary metagenomes.</title>
        <authorList>
            <person name="Kawai M."/>
            <person name="Futagami T."/>
            <person name="Toyoda A."/>
            <person name="Takaki Y."/>
            <person name="Nishi S."/>
            <person name="Hori S."/>
            <person name="Arai W."/>
            <person name="Tsubouchi T."/>
            <person name="Morono Y."/>
            <person name="Uchiyama I."/>
            <person name="Ito T."/>
            <person name="Fujiyama A."/>
            <person name="Inagaki F."/>
            <person name="Takami H."/>
        </authorList>
    </citation>
    <scope>NUCLEOTIDE SEQUENCE</scope>
    <source>
        <strain evidence="1">Expedition CK06-06</strain>
    </source>
</reference>
<comment type="caution">
    <text evidence="1">The sequence shown here is derived from an EMBL/GenBank/DDBJ whole genome shotgun (WGS) entry which is preliminary data.</text>
</comment>
<organism evidence="1">
    <name type="scientific">marine sediment metagenome</name>
    <dbReference type="NCBI Taxonomy" id="412755"/>
    <lineage>
        <taxon>unclassified sequences</taxon>
        <taxon>metagenomes</taxon>
        <taxon>ecological metagenomes</taxon>
    </lineage>
</organism>
<dbReference type="EMBL" id="BARW01009395">
    <property type="protein sequence ID" value="GAI79949.1"/>
    <property type="molecule type" value="Genomic_DNA"/>
</dbReference>
<protein>
    <recommendedName>
        <fullName evidence="2">Type I restriction enzyme R protein N-terminal domain-containing protein</fullName>
    </recommendedName>
</protein>